<dbReference type="AlphaFoldDB" id="A0A061F1S8"/>
<keyword evidence="2" id="KW-1185">Reference proteome</keyword>
<dbReference type="InParanoid" id="A0A061F1S8"/>
<dbReference type="InterPro" id="IPR046349">
    <property type="entry name" value="C1-like_sf"/>
</dbReference>
<accession>A0A061F1S8</accession>
<dbReference type="Proteomes" id="UP000026915">
    <property type="component" value="Chromosome 5"/>
</dbReference>
<evidence type="ECO:0000313" key="1">
    <source>
        <dbReference type="EMBL" id="EOY10863.1"/>
    </source>
</evidence>
<dbReference type="EMBL" id="CM001883">
    <property type="protein sequence ID" value="EOY10863.1"/>
    <property type="molecule type" value="Genomic_DNA"/>
</dbReference>
<dbReference type="HOGENOM" id="CLU_2282591_0_0_1"/>
<evidence type="ECO:0000313" key="2">
    <source>
        <dbReference type="Proteomes" id="UP000026915"/>
    </source>
</evidence>
<dbReference type="Gramene" id="EOY10863">
    <property type="protein sequence ID" value="EOY10863"/>
    <property type="gene ID" value="TCM_026159"/>
</dbReference>
<protein>
    <submittedName>
        <fullName evidence="1">Uncharacterized protein</fullName>
    </submittedName>
</protein>
<dbReference type="SUPFAM" id="SSF57889">
    <property type="entry name" value="Cysteine-rich domain"/>
    <property type="match status" value="1"/>
</dbReference>
<gene>
    <name evidence="1" type="ORF">TCM_026159</name>
</gene>
<reference evidence="1 2" key="1">
    <citation type="journal article" date="2013" name="Genome Biol.">
        <title>The genome sequence of the most widely cultivated cacao type and its use to identify candidate genes regulating pod color.</title>
        <authorList>
            <person name="Motamayor J.C."/>
            <person name="Mockaitis K."/>
            <person name="Schmutz J."/>
            <person name="Haiminen N."/>
            <person name="Iii D.L."/>
            <person name="Cornejo O."/>
            <person name="Findley S.D."/>
            <person name="Zheng P."/>
            <person name="Utro F."/>
            <person name="Royaert S."/>
            <person name="Saski C."/>
            <person name="Jenkins J."/>
            <person name="Podicheti R."/>
            <person name="Zhao M."/>
            <person name="Scheffler B.E."/>
            <person name="Stack J.C."/>
            <person name="Feltus F.A."/>
            <person name="Mustiga G.M."/>
            <person name="Amores F."/>
            <person name="Phillips W."/>
            <person name="Marelli J.P."/>
            <person name="May G.D."/>
            <person name="Shapiro H."/>
            <person name="Ma J."/>
            <person name="Bustamante C.D."/>
            <person name="Schnell R.J."/>
            <person name="Main D."/>
            <person name="Gilbert D."/>
            <person name="Parida L."/>
            <person name="Kuhn D.N."/>
        </authorList>
    </citation>
    <scope>NUCLEOTIDE SEQUENCE [LARGE SCALE GENOMIC DNA]</scope>
    <source>
        <strain evidence="2">cv. Matina 1-6</strain>
    </source>
</reference>
<name>A0A061F1S8_THECC</name>
<organism evidence="1 2">
    <name type="scientific">Theobroma cacao</name>
    <name type="common">Cacao</name>
    <name type="synonym">Cocoa</name>
    <dbReference type="NCBI Taxonomy" id="3641"/>
    <lineage>
        <taxon>Eukaryota</taxon>
        <taxon>Viridiplantae</taxon>
        <taxon>Streptophyta</taxon>
        <taxon>Embryophyta</taxon>
        <taxon>Tracheophyta</taxon>
        <taxon>Spermatophyta</taxon>
        <taxon>Magnoliopsida</taxon>
        <taxon>eudicotyledons</taxon>
        <taxon>Gunneridae</taxon>
        <taxon>Pentapetalae</taxon>
        <taxon>rosids</taxon>
        <taxon>malvids</taxon>
        <taxon>Malvales</taxon>
        <taxon>Malvaceae</taxon>
        <taxon>Byttnerioideae</taxon>
        <taxon>Theobroma</taxon>
    </lineage>
</organism>
<proteinExistence type="predicted"/>
<sequence>MQIEYFDHPHPLSFNEAIEQNRNLLCNAYSLEISTQACACKNCKYCLHKTCTTLPYEVPHLSHPSILSSSSRMDVSHSHVMNAETILMGLFTSAIHVISILT</sequence>